<evidence type="ECO:0000313" key="2">
    <source>
        <dbReference type="EMBL" id="WKK76851.2"/>
    </source>
</evidence>
<dbReference type="KEGG" id="msaa:QYS49_06220"/>
<evidence type="ECO:0000313" key="3">
    <source>
        <dbReference type="Proteomes" id="UP001230496"/>
    </source>
</evidence>
<accession>A0AA49GAZ9</accession>
<keyword evidence="1" id="KW-0732">Signal</keyword>
<gene>
    <name evidence="2" type="ORF">QYS49_06220</name>
</gene>
<name>A0AA49GAZ9_9BACT</name>
<dbReference type="Proteomes" id="UP001230496">
    <property type="component" value="Chromosome"/>
</dbReference>
<proteinExistence type="predicted"/>
<feature type="chain" id="PRO_5041267107" evidence="1">
    <location>
        <begin position="22"/>
        <end position="391"/>
    </location>
</feature>
<dbReference type="PROSITE" id="PS51257">
    <property type="entry name" value="PROKAR_LIPOPROTEIN"/>
    <property type="match status" value="1"/>
</dbReference>
<keyword evidence="3" id="KW-1185">Reference proteome</keyword>
<evidence type="ECO:0000256" key="1">
    <source>
        <dbReference type="SAM" id="SignalP"/>
    </source>
</evidence>
<reference evidence="2 3" key="1">
    <citation type="submission" date="2023-08" db="EMBL/GenBank/DDBJ databases">
        <title>Comparative genomics and taxonomic characterization of three novel marine species of genus Marivirga.</title>
        <authorList>
            <person name="Muhammad N."/>
            <person name="Kim S.-G."/>
        </authorList>
    </citation>
    <scope>NUCLEOTIDE SEQUENCE [LARGE SCALE GENOMIC DNA]</scope>
    <source>
        <strain evidence="2 3">BDSF4-3</strain>
    </source>
</reference>
<dbReference type="EMBL" id="CP129971">
    <property type="protein sequence ID" value="WKK76851.2"/>
    <property type="molecule type" value="Genomic_DNA"/>
</dbReference>
<dbReference type="RefSeq" id="WP_308350095.1">
    <property type="nucleotide sequence ID" value="NZ_CP129971.1"/>
</dbReference>
<sequence>MKYLIVTIFSLLIIAFSACNTEEGLAPAPQNSYIKIIKGKGTDAPLSIQEFKGGLLIVSNSTIVKGENLSNKVRILRVNLSGEVISGSDKYYPENSDQNWNAKDVVLMDNDRILIGGTVGSNDSLFFLEVNAQLDSVNSQYYSSNLENYQLTGLSYDEANSKIFFGGSEWTNGVDEFTLFGEMNTSDLSIDQTYRSNKARALPATPILEDASGGLIWAYNAGNSVLVRSNNREMHQIENTDDLSFDGAGDVVSKKLIETDDGQIIILGELDSEGQRMLFFYRAYSGIAPFIFGGDGENQLNGVKKIENGYLIAGSTEISEEGSSDQLDFYLSRRTPGGAEGFSKSFGSDADEELHDAVMVNDKIYSIGSTVIGIENTLLLIKTNKFGELVN</sequence>
<protein>
    <submittedName>
        <fullName evidence="2">Uncharacterized protein</fullName>
    </submittedName>
</protein>
<feature type="signal peptide" evidence="1">
    <location>
        <begin position="1"/>
        <end position="21"/>
    </location>
</feature>
<organism evidence="2 3">
    <name type="scientific">Marivirga salinarum</name>
    <dbReference type="NCBI Taxonomy" id="3059078"/>
    <lineage>
        <taxon>Bacteria</taxon>
        <taxon>Pseudomonadati</taxon>
        <taxon>Bacteroidota</taxon>
        <taxon>Cytophagia</taxon>
        <taxon>Cytophagales</taxon>
        <taxon>Marivirgaceae</taxon>
        <taxon>Marivirga</taxon>
    </lineage>
</organism>
<dbReference type="AlphaFoldDB" id="A0AA49GAZ9"/>